<dbReference type="GO" id="GO:0051082">
    <property type="term" value="F:unfolded protein binding"/>
    <property type="evidence" value="ECO:0007669"/>
    <property type="project" value="TreeGrafter"/>
</dbReference>
<dbReference type="InterPro" id="IPR044277">
    <property type="entry name" value="GIP1"/>
</dbReference>
<evidence type="ECO:0000313" key="4">
    <source>
        <dbReference type="Proteomes" id="UP000594638"/>
    </source>
</evidence>
<dbReference type="Gramene" id="OE9A099524T6">
    <property type="protein sequence ID" value="OE9A099524C6"/>
    <property type="gene ID" value="OE9A099524"/>
</dbReference>
<dbReference type="PANTHER" id="PTHR46775">
    <property type="entry name" value="FLOCCULATION PROTEIN (DUF1296)"/>
    <property type="match status" value="1"/>
</dbReference>
<dbReference type="InterPro" id="IPR009719">
    <property type="entry name" value="GIP1_N"/>
</dbReference>
<feature type="region of interest" description="Disordered" evidence="1">
    <location>
        <begin position="129"/>
        <end position="167"/>
    </location>
</feature>
<keyword evidence="4" id="KW-1185">Reference proteome</keyword>
<feature type="compositionally biased region" description="Polar residues" evidence="1">
    <location>
        <begin position="315"/>
        <end position="335"/>
    </location>
</feature>
<evidence type="ECO:0000256" key="1">
    <source>
        <dbReference type="SAM" id="MobiDB-lite"/>
    </source>
</evidence>
<feature type="compositionally biased region" description="Polar residues" evidence="1">
    <location>
        <begin position="444"/>
        <end position="456"/>
    </location>
</feature>
<dbReference type="EMBL" id="CACTIH010007469">
    <property type="protein sequence ID" value="CAA3014112.1"/>
    <property type="molecule type" value="Genomic_DNA"/>
</dbReference>
<comment type="caution">
    <text evidence="3">The sequence shown here is derived from an EMBL/GenBank/DDBJ whole genome shotgun (WGS) entry which is preliminary data.</text>
</comment>
<feature type="region of interest" description="Disordered" evidence="1">
    <location>
        <begin position="444"/>
        <end position="496"/>
    </location>
</feature>
<dbReference type="OrthoDB" id="753279at2759"/>
<feature type="region of interest" description="Disordered" evidence="1">
    <location>
        <begin position="1"/>
        <end position="22"/>
    </location>
</feature>
<organism evidence="3 4">
    <name type="scientific">Olea europaea subsp. europaea</name>
    <dbReference type="NCBI Taxonomy" id="158383"/>
    <lineage>
        <taxon>Eukaryota</taxon>
        <taxon>Viridiplantae</taxon>
        <taxon>Streptophyta</taxon>
        <taxon>Embryophyta</taxon>
        <taxon>Tracheophyta</taxon>
        <taxon>Spermatophyta</taxon>
        <taxon>Magnoliopsida</taxon>
        <taxon>eudicotyledons</taxon>
        <taxon>Gunneridae</taxon>
        <taxon>Pentapetalae</taxon>
        <taxon>asterids</taxon>
        <taxon>lamiids</taxon>
        <taxon>Lamiales</taxon>
        <taxon>Oleaceae</taxon>
        <taxon>Oleeae</taxon>
        <taxon>Olea</taxon>
    </lineage>
</organism>
<protein>
    <submittedName>
        <fullName evidence="3">GBF-interacting 1-like isoform X1</fullName>
    </submittedName>
</protein>
<gene>
    <name evidence="3" type="ORF">OLEA9_A099524</name>
</gene>
<feature type="region of interest" description="Disordered" evidence="1">
    <location>
        <begin position="225"/>
        <end position="252"/>
    </location>
</feature>
<dbReference type="PANTHER" id="PTHR46775:SF1">
    <property type="entry name" value="FLOCCULATION PROTEIN (DUF1296)"/>
    <property type="match status" value="1"/>
</dbReference>
<dbReference type="Pfam" id="PF06972">
    <property type="entry name" value="GIP1_N"/>
    <property type="match status" value="1"/>
</dbReference>
<dbReference type="SUPFAM" id="SSF46934">
    <property type="entry name" value="UBA-like"/>
    <property type="match status" value="1"/>
</dbReference>
<feature type="compositionally biased region" description="Low complexity" evidence="1">
    <location>
        <begin position="235"/>
        <end position="246"/>
    </location>
</feature>
<dbReference type="InterPro" id="IPR009060">
    <property type="entry name" value="UBA-like_sf"/>
</dbReference>
<feature type="compositionally biased region" description="Polar residues" evidence="1">
    <location>
        <begin position="150"/>
        <end position="167"/>
    </location>
</feature>
<accession>A0A8S0U6E1</accession>
<evidence type="ECO:0000259" key="2">
    <source>
        <dbReference type="Pfam" id="PF06972"/>
    </source>
</evidence>
<feature type="region of interest" description="Disordered" evidence="1">
    <location>
        <begin position="279"/>
        <end position="335"/>
    </location>
</feature>
<dbReference type="Proteomes" id="UP000594638">
    <property type="component" value="Unassembled WGS sequence"/>
</dbReference>
<feature type="domain" description="GBF-interacting protein 1 N-terminal" evidence="2">
    <location>
        <begin position="17"/>
        <end position="77"/>
    </location>
</feature>
<name>A0A8S0U6E1_OLEEU</name>
<reference evidence="3 4" key="1">
    <citation type="submission" date="2019-12" db="EMBL/GenBank/DDBJ databases">
        <authorList>
            <person name="Alioto T."/>
            <person name="Alioto T."/>
            <person name="Gomez Garrido J."/>
        </authorList>
    </citation>
    <scope>NUCLEOTIDE SEQUENCE [LARGE SCALE GENOMIC DNA]</scope>
</reference>
<sequence length="879" mass="94022">MSSGGKGATATSSRASIPGSVKKTIENIKEITGQSHGDDEIHAMLKECSMDPNETAQRLLLLDTFHEVKRKHNRRKENLNKESADPRWKPGVQARANKGVRGNYSRYSSHDTGSGRNYAAVKETSTTLISDKGVSIPPLPTSQERKRNETSVGSPVTALSNGPSGISTSVLRETHVTASRVVNQSYATGDASTRKVEGLLPLPSPIDSTKNHDVAHGIRAHQMLKSSNSSAPVLSGTSSGAHFSSSDPVLLPSEHVRPPIRHEMDSQCTPVEQIAVNPTEGKSASEASVGSSIVPQMPNVSQGVGKNQLLETRKTASSTHDGSFGSRPSSNQNNRTHVIGLQKVGPGKEWKPKSTNHSIVQGVSTAASSEVSIVVENHSELQPTPEFLSSKEVTLELLRNLEETHISDSQHVIIPNHLHVPDAEKLGFCFGSFDASFELDMSYNSGPESDKSQPLSESPEAIKETVKEPSPSQNELVTAEDTEAKYPDNPPTLQGLEIFSSTEGEVSSSVLPEYNKSKQEVAPGSHQHPVAQSSSSYGLGFVPPMLSSQVSTLESSESRALDTHQVPNVVVQQSFDPTSYYLQFYRPGAHGDGRISPFHSAGAASKYNGNAIMLSALNSQSPQEGGAPMVLSTAAPSPLVTQAAGVVQSSQQPQSIFRQPTGMHLPHYPPNYIPYNPYFSPYYVPPPGVHQFLSNGTFPQQPQAGSMYPTPHGANAKYSVSQFKQGHSMGNSVYMGVPGSWPYGASTANYTSSSARTVTSTSDGDPLAAHQVKENSLYVGGQQSEGSGVLFTASGQDISSLQASSFYNLPQGQLAFTPTQHGHGTFAGMYHPAQAMTAATVHPLLQQSQTISSALDMVGPPSSVYQQPQHTQLNWSSNY</sequence>
<proteinExistence type="predicted"/>
<feature type="compositionally biased region" description="Polar residues" evidence="1">
    <location>
        <begin position="280"/>
        <end position="305"/>
    </location>
</feature>
<evidence type="ECO:0000313" key="3">
    <source>
        <dbReference type="EMBL" id="CAA3014112.1"/>
    </source>
</evidence>
<dbReference type="AlphaFoldDB" id="A0A8S0U6E1"/>